<name>A0AAV3YUF7_9GAST</name>
<dbReference type="Pfam" id="PF13679">
    <property type="entry name" value="Methyltransf_32"/>
    <property type="match status" value="1"/>
</dbReference>
<evidence type="ECO:0000313" key="2">
    <source>
        <dbReference type="EMBL" id="GFN86192.1"/>
    </source>
</evidence>
<proteinExistence type="predicted"/>
<feature type="domain" description="Methyltransferase" evidence="1">
    <location>
        <begin position="112"/>
        <end position="180"/>
    </location>
</feature>
<dbReference type="SUPFAM" id="SSF53335">
    <property type="entry name" value="S-adenosyl-L-methionine-dependent methyltransferases"/>
    <property type="match status" value="1"/>
</dbReference>
<dbReference type="InterPro" id="IPR025714">
    <property type="entry name" value="Methyltranfer_dom"/>
</dbReference>
<evidence type="ECO:0000313" key="3">
    <source>
        <dbReference type="Proteomes" id="UP000735302"/>
    </source>
</evidence>
<dbReference type="PANTHER" id="PTHR12496">
    <property type="entry name" value="CGI-41 METHYLTRANSFERASE"/>
    <property type="match status" value="1"/>
</dbReference>
<organism evidence="2 3">
    <name type="scientific">Plakobranchus ocellatus</name>
    <dbReference type="NCBI Taxonomy" id="259542"/>
    <lineage>
        <taxon>Eukaryota</taxon>
        <taxon>Metazoa</taxon>
        <taxon>Spiralia</taxon>
        <taxon>Lophotrochozoa</taxon>
        <taxon>Mollusca</taxon>
        <taxon>Gastropoda</taxon>
        <taxon>Heterobranchia</taxon>
        <taxon>Euthyneura</taxon>
        <taxon>Panpulmonata</taxon>
        <taxon>Sacoglossa</taxon>
        <taxon>Placobranchoidea</taxon>
        <taxon>Plakobranchidae</taxon>
        <taxon>Plakobranchus</taxon>
    </lineage>
</organism>
<protein>
    <submittedName>
        <fullName evidence="2">Upf0431 protein c1orf66-like protein</fullName>
    </submittedName>
</protein>
<reference evidence="2 3" key="1">
    <citation type="journal article" date="2021" name="Elife">
        <title>Chloroplast acquisition without the gene transfer in kleptoplastic sea slugs, Plakobranchus ocellatus.</title>
        <authorList>
            <person name="Maeda T."/>
            <person name="Takahashi S."/>
            <person name="Yoshida T."/>
            <person name="Shimamura S."/>
            <person name="Takaki Y."/>
            <person name="Nagai Y."/>
            <person name="Toyoda A."/>
            <person name="Suzuki Y."/>
            <person name="Arimoto A."/>
            <person name="Ishii H."/>
            <person name="Satoh N."/>
            <person name="Nishiyama T."/>
            <person name="Hasebe M."/>
            <person name="Maruyama T."/>
            <person name="Minagawa J."/>
            <person name="Obokata J."/>
            <person name="Shigenobu S."/>
        </authorList>
    </citation>
    <scope>NUCLEOTIDE SEQUENCE [LARGE SCALE GENOMIC DNA]</scope>
</reference>
<dbReference type="InterPro" id="IPR052220">
    <property type="entry name" value="METTL25"/>
</dbReference>
<accession>A0AAV3YUF7</accession>
<dbReference type="InterPro" id="IPR029063">
    <property type="entry name" value="SAM-dependent_MTases_sf"/>
</dbReference>
<gene>
    <name evidence="2" type="ORF">PoB_001269800</name>
</gene>
<dbReference type="Proteomes" id="UP000735302">
    <property type="component" value="Unassembled WGS sequence"/>
</dbReference>
<evidence type="ECO:0000259" key="1">
    <source>
        <dbReference type="Pfam" id="PF13679"/>
    </source>
</evidence>
<dbReference type="PANTHER" id="PTHR12496:SF0">
    <property type="entry name" value="METHYLTRANSFERASE DOMAIN-CONTAINING PROTEIN"/>
    <property type="match status" value="1"/>
</dbReference>
<keyword evidence="3" id="KW-1185">Reference proteome</keyword>
<dbReference type="EMBL" id="BLXT01001502">
    <property type="protein sequence ID" value="GFN86192.1"/>
    <property type="molecule type" value="Genomic_DNA"/>
</dbReference>
<sequence>MANIEGLQKLAHDAFEFLKEFDWVHSTQVTHILDGTLHKIPCEWLPVLTNMSTDELNNFPFLGESSAYLYPLWPTSLHRFLDLAARLNIERGQAELKPATVDFRMARGMNPKKLHEVSYIATLIHDIMAETGCDTVVDVGSGLGYLDHVLHQVFGHTVVGLETSESHVSGAESRAANQGLQCEGIKTLRFNLVNDVVCFQQFDELLSTIVSASTCQCKNAIKDDCTSFPLSSYCKKQCHRLMPWHILPQTLRLGAQETRSRWRMQSEEDHRNHIRHIAFRGLLELADCDDAAARRKLVRKCDFSSFKAFQDSYYSSSTFSASEISSGKSTLSYLYNEHKEDFSLIEIFTALQVVLQPVIECLIHHDRLLWLLEQGYSHSKVKIIPVFDEAVSPRNLATVAIK</sequence>
<dbReference type="Gene3D" id="3.40.50.150">
    <property type="entry name" value="Vaccinia Virus protein VP39"/>
    <property type="match status" value="1"/>
</dbReference>
<dbReference type="AlphaFoldDB" id="A0AAV3YUF7"/>
<comment type="caution">
    <text evidence="2">The sequence shown here is derived from an EMBL/GenBank/DDBJ whole genome shotgun (WGS) entry which is preliminary data.</text>
</comment>